<dbReference type="RefSeq" id="WP_235323417.1">
    <property type="nucleotide sequence ID" value="NZ_JAFBIT010000002.1"/>
</dbReference>
<feature type="region of interest" description="Disordered" evidence="1">
    <location>
        <begin position="14"/>
        <end position="128"/>
    </location>
</feature>
<keyword evidence="2" id="KW-1133">Transmembrane helix</keyword>
<dbReference type="PANTHER" id="PTHR10829:SF56">
    <property type="entry name" value="ADF-H DOMAIN-CONTAINING PROTEIN"/>
    <property type="match status" value="1"/>
</dbReference>
<evidence type="ECO:0008006" key="5">
    <source>
        <dbReference type="Google" id="ProtNLM"/>
    </source>
</evidence>
<proteinExistence type="predicted"/>
<name>A0ABS9CMJ3_9FIRM</name>
<protein>
    <recommendedName>
        <fullName evidence="5">Glycerophosphoryl diester phosphodiesterase membrane domain-containing protein</fullName>
    </recommendedName>
</protein>
<dbReference type="Proteomes" id="UP001299220">
    <property type="component" value="Unassembled WGS sequence"/>
</dbReference>
<feature type="transmembrane region" description="Helical" evidence="2">
    <location>
        <begin position="418"/>
        <end position="440"/>
    </location>
</feature>
<evidence type="ECO:0000256" key="2">
    <source>
        <dbReference type="SAM" id="Phobius"/>
    </source>
</evidence>
<reference evidence="3 4" key="1">
    <citation type="submission" date="2020-12" db="EMBL/GenBank/DDBJ databases">
        <title>Whole genome sequences of gut porcine anaerobes.</title>
        <authorList>
            <person name="Kubasova T."/>
            <person name="Jahodarova E."/>
            <person name="Rychlik I."/>
        </authorList>
    </citation>
    <scope>NUCLEOTIDE SEQUENCE [LARGE SCALE GENOMIC DNA]</scope>
    <source>
        <strain evidence="3 4">An867</strain>
    </source>
</reference>
<evidence type="ECO:0000313" key="3">
    <source>
        <dbReference type="EMBL" id="MCF2652361.1"/>
    </source>
</evidence>
<feature type="transmembrane region" description="Helical" evidence="2">
    <location>
        <begin position="391"/>
        <end position="412"/>
    </location>
</feature>
<comment type="caution">
    <text evidence="3">The sequence shown here is derived from an EMBL/GenBank/DDBJ whole genome shotgun (WGS) entry which is preliminary data.</text>
</comment>
<evidence type="ECO:0000256" key="1">
    <source>
        <dbReference type="SAM" id="MobiDB-lite"/>
    </source>
</evidence>
<keyword evidence="2" id="KW-0472">Membrane</keyword>
<feature type="compositionally biased region" description="Pro residues" evidence="1">
    <location>
        <begin position="40"/>
        <end position="123"/>
    </location>
</feature>
<gene>
    <name evidence="3" type="ORF">JQM67_07085</name>
</gene>
<organism evidence="3 4">
    <name type="scientific">Anaeromassilibacillus senegalensis</name>
    <dbReference type="NCBI Taxonomy" id="1673717"/>
    <lineage>
        <taxon>Bacteria</taxon>
        <taxon>Bacillati</taxon>
        <taxon>Bacillota</taxon>
        <taxon>Clostridia</taxon>
        <taxon>Eubacteriales</taxon>
        <taxon>Acutalibacteraceae</taxon>
        <taxon>Anaeromassilibacillus</taxon>
    </lineage>
</organism>
<keyword evidence="2" id="KW-0812">Transmembrane</keyword>
<sequence length="463" mass="49517">MYCIYCGKKLADDGTPCTCRAPQPVQPPRVQPPAATQPKPIVPQPEPVAPQPEPVVPQPEPVVPQPEPVVPQPKPVVPQPEPIAPQPEPVVPQPEPVVPQPEPVVPQPEPVAPQPEPIAPQPPLQQQSPYVVQSPYTQPSPYVQQPSPYVQQTSPYVQPDPYAQYGHPYQAPVHPAVQITPVHKAIKALAGSPLFLVGAILTSLTLVLSVIQAFIPVDYIHLISNFLQFLPMELRSSIDFEEIYAELYAAQSAGTVSTLISMIPTLIVSGLGVAALWITFASGCDTKSPLLKTSGLTILKVLQIIGLVGLGLLALMVVIGLVIAGVVFAMISSEVSSYERAMFNAVMWICISVLVIALIVLAVMIVYSIKVIGSLNAAKKAIDTGKAVKKASMFVAIVSFIGAAIGIFNLYGDFVLTGWFSLLTGICSVGTQIVFGICIIQFNKKIGALIEPAMPVQPYVGQR</sequence>
<dbReference type="PRINTS" id="PR01217">
    <property type="entry name" value="PRICHEXTENSN"/>
</dbReference>
<feature type="transmembrane region" description="Helical" evidence="2">
    <location>
        <begin position="194"/>
        <end position="215"/>
    </location>
</feature>
<dbReference type="PANTHER" id="PTHR10829">
    <property type="entry name" value="CORTACTIN AND DREBRIN"/>
    <property type="match status" value="1"/>
</dbReference>
<accession>A0ABS9CMJ3</accession>
<keyword evidence="4" id="KW-1185">Reference proteome</keyword>
<evidence type="ECO:0000313" key="4">
    <source>
        <dbReference type="Proteomes" id="UP001299220"/>
    </source>
</evidence>
<feature type="transmembrane region" description="Helical" evidence="2">
    <location>
        <begin position="259"/>
        <end position="280"/>
    </location>
</feature>
<feature type="transmembrane region" description="Helical" evidence="2">
    <location>
        <begin position="345"/>
        <end position="370"/>
    </location>
</feature>
<feature type="transmembrane region" description="Helical" evidence="2">
    <location>
        <begin position="301"/>
        <end position="333"/>
    </location>
</feature>
<dbReference type="EMBL" id="JAFBIT010000002">
    <property type="protein sequence ID" value="MCF2652361.1"/>
    <property type="molecule type" value="Genomic_DNA"/>
</dbReference>